<dbReference type="VEuPathDB" id="TriTrypDB:TcCL_NonESM01935"/>
<dbReference type="AlphaFoldDB" id="A0A2V2VTV1"/>
<dbReference type="VEuPathDB" id="TriTrypDB:TCDM_14388"/>
<evidence type="ECO:0000256" key="1">
    <source>
        <dbReference type="ARBA" id="ARBA00023002"/>
    </source>
</evidence>
<dbReference type="VEuPathDB" id="TriTrypDB:TcBrA4_0013470"/>
<dbReference type="PANTHER" id="PTHR13847">
    <property type="entry name" value="SARCOSINE DEHYDROGENASE-RELATED"/>
    <property type="match status" value="1"/>
</dbReference>
<dbReference type="VEuPathDB" id="TriTrypDB:BCY84_11255"/>
<dbReference type="VEuPathDB" id="TriTrypDB:Tc_MARK_3487"/>
<dbReference type="Proteomes" id="UP000246121">
    <property type="component" value="Unassembled WGS sequence"/>
</dbReference>
<dbReference type="EMBL" id="PRFA01000014">
    <property type="protein sequence ID" value="PWU97753.1"/>
    <property type="molecule type" value="Genomic_DNA"/>
</dbReference>
<protein>
    <recommendedName>
        <fullName evidence="2">FAD-dependent oxidoreductase domain-containing protein 1</fullName>
    </recommendedName>
</protein>
<dbReference type="VEuPathDB" id="TriTrypDB:TcG_04188"/>
<proteinExistence type="predicted"/>
<dbReference type="Gene3D" id="3.50.50.60">
    <property type="entry name" value="FAD/NAD(P)-binding domain"/>
    <property type="match status" value="1"/>
</dbReference>
<dbReference type="VEuPathDB" id="TriTrypDB:TCSYLVIO_004701"/>
<dbReference type="InterPro" id="IPR006076">
    <property type="entry name" value="FAD-dep_OxRdtase"/>
</dbReference>
<evidence type="ECO:0000256" key="4">
    <source>
        <dbReference type="SAM" id="MobiDB-lite"/>
    </source>
</evidence>
<sequence length="636" mass="70854">MGISASRASGVNDLTPSPRHGGDTDEVLKGFDTSTPTAAVIGAGIAGVHVAYELAQLGFRVTVFEKSRAIGLGETQYAFPFVGVGLLQPYVHTIRMSRELLRGALATTCPDIISLEDSWNSFFSTAIHRWLWARRWNAISEEQVMYYTNNLSRLSLDVVEDLARRHRSLSPYILSRNVSVSTLDQTSSDAGRVATAATAHSRPLMIDPVGWTRELAQISQKQYGVEFALGEKLVDSTTYLRYSSEIMSTLRFAREVDGQTEYRNRRFDVVVLTAGNYTGPLTWGSSQLPIIGLGGCSVAFKATSPDKASNPLTELFSGASPGMISLSPSSHLVAYKLPSCGDPRNSEEEKIIVQGLMSFDSTNKSESNVVGILKRLEKYLRVKCKMNIPLLEQYQQERQDVNSTAGGVTQPDHMRVTRYIRAFTPDGVPLIANNGASFNSFVCSGFGDHAPDMAPGSAKILAKLVELKASVMLHHDEKEMRQRGQQIDVVMTEKRLDQLHRELQMLWNGWLATAGPPPGQEMETFGHNPFSPSRFGGVVKEKASDVTHRSFINCLLNLETSLVRTCEPWGHYINQHAIKLARQDNMPDWLRTIVYYYFNEEEDDEELQHSRKQYAEGIQRIREEFEGKTHTSSSSQ</sequence>
<keyword evidence="1" id="KW-0560">Oxidoreductase</keyword>
<comment type="caution">
    <text evidence="6">The sequence shown here is derived from an EMBL/GenBank/DDBJ whole genome shotgun (WGS) entry which is preliminary data.</text>
</comment>
<evidence type="ECO:0000313" key="6">
    <source>
        <dbReference type="EMBL" id="PWU97753.1"/>
    </source>
</evidence>
<dbReference type="VEuPathDB" id="TriTrypDB:ECC02_000524"/>
<accession>A0A2V2VTV1</accession>
<dbReference type="GO" id="GO:0005737">
    <property type="term" value="C:cytoplasm"/>
    <property type="evidence" value="ECO:0007669"/>
    <property type="project" value="TreeGrafter"/>
</dbReference>
<dbReference type="VEuPathDB" id="TriTrypDB:TcCLB.503525.40"/>
<gene>
    <name evidence="6" type="ORF">C4B63_14g91</name>
</gene>
<dbReference type="GO" id="GO:0016491">
    <property type="term" value="F:oxidoreductase activity"/>
    <property type="evidence" value="ECO:0007669"/>
    <property type="project" value="UniProtKB-KW"/>
</dbReference>
<dbReference type="SUPFAM" id="SSF51971">
    <property type="entry name" value="Nucleotide-binding domain"/>
    <property type="match status" value="1"/>
</dbReference>
<dbReference type="Pfam" id="PF01266">
    <property type="entry name" value="DAO"/>
    <property type="match status" value="1"/>
</dbReference>
<feature type="domain" description="FAD dependent oxidoreductase" evidence="5">
    <location>
        <begin position="39"/>
        <end position="464"/>
    </location>
</feature>
<dbReference type="PANTHER" id="PTHR13847:SF287">
    <property type="entry name" value="FAD-DEPENDENT OXIDOREDUCTASE DOMAIN-CONTAINING PROTEIN 1"/>
    <property type="match status" value="1"/>
</dbReference>
<evidence type="ECO:0000313" key="7">
    <source>
        <dbReference type="Proteomes" id="UP000246121"/>
    </source>
</evidence>
<dbReference type="VEuPathDB" id="TriTrypDB:C4B63_14g91"/>
<comment type="function">
    <text evidence="3">Required for the assembly of the mitochondrial membrane respiratory chain NADH dehydrogenase (Complex I). Involved in mid-late stages of complex I assembly.</text>
</comment>
<evidence type="ECO:0000256" key="3">
    <source>
        <dbReference type="ARBA" id="ARBA00046185"/>
    </source>
</evidence>
<evidence type="ECO:0000259" key="5">
    <source>
        <dbReference type="Pfam" id="PF01266"/>
    </source>
</evidence>
<reference evidence="6 7" key="1">
    <citation type="journal article" date="2018" name="Microb. Genom.">
        <title>Expanding an expanded genome: long-read sequencing of Trypanosoma cruzi.</title>
        <authorList>
            <person name="Berna L."/>
            <person name="Rodriguez M."/>
            <person name="Chiribao M.L."/>
            <person name="Parodi-Talice A."/>
            <person name="Pita S."/>
            <person name="Rijo G."/>
            <person name="Alvarez-Valin F."/>
            <person name="Robello C."/>
        </authorList>
    </citation>
    <scope>NUCLEOTIDE SEQUENCE [LARGE SCALE GENOMIC DNA]</scope>
    <source>
        <strain evidence="6 7">Dm28c</strain>
    </source>
</reference>
<feature type="region of interest" description="Disordered" evidence="4">
    <location>
        <begin position="1"/>
        <end position="27"/>
    </location>
</feature>
<dbReference type="InterPro" id="IPR036188">
    <property type="entry name" value="FAD/NAD-bd_sf"/>
</dbReference>
<organism evidence="6 7">
    <name type="scientific">Trypanosoma cruzi</name>
    <dbReference type="NCBI Taxonomy" id="5693"/>
    <lineage>
        <taxon>Eukaryota</taxon>
        <taxon>Discoba</taxon>
        <taxon>Euglenozoa</taxon>
        <taxon>Kinetoplastea</taxon>
        <taxon>Metakinetoplastina</taxon>
        <taxon>Trypanosomatida</taxon>
        <taxon>Trypanosomatidae</taxon>
        <taxon>Trypanosoma</taxon>
        <taxon>Schizotrypanum</taxon>
    </lineage>
</organism>
<dbReference type="VEuPathDB" id="TriTrypDB:TcCLB.507825.30"/>
<dbReference type="VEuPathDB" id="TriTrypDB:C3747_19g89"/>
<evidence type="ECO:0000256" key="2">
    <source>
        <dbReference type="ARBA" id="ARBA00039785"/>
    </source>
</evidence>
<feature type="compositionally biased region" description="Polar residues" evidence="4">
    <location>
        <begin position="1"/>
        <end position="15"/>
    </location>
</feature>
<name>A0A2V2VTV1_TRYCR</name>